<dbReference type="RefSeq" id="WP_065541600.1">
    <property type="nucleotide sequence ID" value="NZ_CP015405.2"/>
</dbReference>
<dbReference type="OrthoDB" id="1542at2"/>
<dbReference type="InterPro" id="IPR050696">
    <property type="entry name" value="FtsA/MreB"/>
</dbReference>
<dbReference type="NCBIfam" id="NF007992">
    <property type="entry name" value="PRK10719.1-3"/>
    <property type="match status" value="1"/>
</dbReference>
<organism evidence="1 2">
    <name type="scientific">Blautia pseudococcoides</name>
    <dbReference type="NCBI Taxonomy" id="1796616"/>
    <lineage>
        <taxon>Bacteria</taxon>
        <taxon>Bacillati</taxon>
        <taxon>Bacillota</taxon>
        <taxon>Clostridia</taxon>
        <taxon>Lachnospirales</taxon>
        <taxon>Lachnospiraceae</taxon>
        <taxon>Blautia</taxon>
    </lineage>
</organism>
<dbReference type="InterPro" id="IPR043129">
    <property type="entry name" value="ATPase_NBD"/>
</dbReference>
<dbReference type="Gene3D" id="3.30.420.40">
    <property type="match status" value="1"/>
</dbReference>
<accession>A0A1C7I6S9</accession>
<dbReference type="PIRSF" id="PIRSF012293">
    <property type="entry name" value="EutA"/>
    <property type="match status" value="1"/>
</dbReference>
<dbReference type="AlphaFoldDB" id="A0A1C7I6S9"/>
<proteinExistence type="predicted"/>
<dbReference type="SUPFAM" id="SSF53067">
    <property type="entry name" value="Actin-like ATPase domain"/>
    <property type="match status" value="1"/>
</dbReference>
<gene>
    <name evidence="1" type="ORF">A4V09_06215</name>
</gene>
<evidence type="ECO:0000313" key="1">
    <source>
        <dbReference type="EMBL" id="ANU75397.1"/>
    </source>
</evidence>
<name>A0A1C7I6S9_9FIRM</name>
<dbReference type="Proteomes" id="UP000092574">
    <property type="component" value="Chromosome"/>
</dbReference>
<dbReference type="PANTHER" id="PTHR32432:SF13">
    <property type="entry name" value="ETHANOLAMINE AMMONIA-LYASE REACTIVASE EUTA"/>
    <property type="match status" value="1"/>
</dbReference>
<evidence type="ECO:0000313" key="2">
    <source>
        <dbReference type="Proteomes" id="UP000092574"/>
    </source>
</evidence>
<dbReference type="STRING" id="1796616.A4V09_06215"/>
<dbReference type="GO" id="GO:0016829">
    <property type="term" value="F:lyase activity"/>
    <property type="evidence" value="ECO:0007669"/>
    <property type="project" value="UniProtKB-KW"/>
</dbReference>
<dbReference type="PANTHER" id="PTHR32432">
    <property type="entry name" value="CELL DIVISION PROTEIN FTSA-RELATED"/>
    <property type="match status" value="1"/>
</dbReference>
<protein>
    <submittedName>
        <fullName evidence="1">Ethanolamine ammonia-lyase</fullName>
    </submittedName>
</protein>
<dbReference type="KEGG" id="byl:A4V09_06215"/>
<sequence>MKEELLSVGIDLGTSTTQLIFSRLTVENMATSYTVPRMVITKKEIQYKSDIYFTPLLDQTRIDFGKVREIVEREYEKAGIRKEEIDTGAVIITGETARKENASEMIHALSGFAGDFVVATAGPDLESVISGKGAGTDLYSKEHHLTAVNIDIGGGTSNLAVFKRGDTVDTGCLDIGGRLVKIDKDTGRITYIAPKIQKIIDAEGWELRIGTIASEKLLKPLLIQMTEILEQSVGLRRDNPYYEMMITNQGIALSGETVCISFSGGVADAVYHPEKFREPFMFGDIGVLLGRAIRESKLFQDLQVIESAETIRATVVGAGSHTTDISGSTITYTKELFPVKNLPVLKLSEEESRPTAMGNAIRKKLDWFMVEGSIQQAAIAFTGENNPSFSRIQEYAKALLEGMEPLLHANLPLIVVVENDMAKVLGQTMYHLLEWKKEVICLDGIHLAEGEYIDIGKPIAEGSVLPVVVKTLVFHK</sequence>
<dbReference type="Pfam" id="PF06277">
    <property type="entry name" value="EutA"/>
    <property type="match status" value="1"/>
</dbReference>
<reference evidence="1" key="1">
    <citation type="submission" date="2017-04" db="EMBL/GenBank/DDBJ databases">
        <title>Complete Genome Sequences of Twelve Strains of a Stable Defined Moderately Diverse Mouse Microbiota 2 (sDMDMm2).</title>
        <authorList>
            <person name="Uchimura Y."/>
            <person name="Wyss M."/>
            <person name="Brugiroux S."/>
            <person name="Limenitakis J.P."/>
            <person name="Stecher B."/>
            <person name="McCoy K.D."/>
            <person name="Macpherson A.J."/>
        </authorList>
    </citation>
    <scope>NUCLEOTIDE SEQUENCE</scope>
    <source>
        <strain evidence="1">YL58</strain>
    </source>
</reference>
<keyword evidence="2" id="KW-1185">Reference proteome</keyword>
<dbReference type="EMBL" id="CP015405">
    <property type="protein sequence ID" value="ANU75397.1"/>
    <property type="molecule type" value="Genomic_DNA"/>
</dbReference>
<dbReference type="InterPro" id="IPR009377">
    <property type="entry name" value="EutA"/>
</dbReference>